<keyword evidence="4" id="KW-0186">Copper</keyword>
<name>A0A6J6H6J2_9ZZZZ</name>
<reference evidence="6" key="1">
    <citation type="submission" date="2020-05" db="EMBL/GenBank/DDBJ databases">
        <authorList>
            <person name="Chiriac C."/>
            <person name="Salcher M."/>
            <person name="Ghai R."/>
            <person name="Kavagutti S V."/>
        </authorList>
    </citation>
    <scope>NUCLEOTIDE SEQUENCE</scope>
</reference>
<proteinExistence type="predicted"/>
<protein>
    <submittedName>
        <fullName evidence="6">Unannotated protein</fullName>
    </submittedName>
</protein>
<evidence type="ECO:0000256" key="1">
    <source>
        <dbReference type="ARBA" id="ARBA00022448"/>
    </source>
</evidence>
<dbReference type="GO" id="GO:0005507">
    <property type="term" value="F:copper ion binding"/>
    <property type="evidence" value="ECO:0007669"/>
    <property type="project" value="InterPro"/>
</dbReference>
<evidence type="ECO:0000313" key="6">
    <source>
        <dbReference type="EMBL" id="CAB4608360.1"/>
    </source>
</evidence>
<keyword evidence="3" id="KW-0249">Electron transport</keyword>
<dbReference type="InterPro" id="IPR028871">
    <property type="entry name" value="BlueCu_1_BS"/>
</dbReference>
<dbReference type="Pfam" id="PF00127">
    <property type="entry name" value="Copper-bind"/>
    <property type="match status" value="1"/>
</dbReference>
<keyword evidence="1" id="KW-0813">Transport</keyword>
<keyword evidence="2" id="KW-0479">Metal-binding</keyword>
<dbReference type="SUPFAM" id="SSF49503">
    <property type="entry name" value="Cupredoxins"/>
    <property type="match status" value="1"/>
</dbReference>
<dbReference type="PROSITE" id="PS00196">
    <property type="entry name" value="COPPER_BLUE"/>
    <property type="match status" value="1"/>
</dbReference>
<evidence type="ECO:0000256" key="3">
    <source>
        <dbReference type="ARBA" id="ARBA00022982"/>
    </source>
</evidence>
<accession>A0A6J6H6J2</accession>
<dbReference type="PROSITE" id="PS51257">
    <property type="entry name" value="PROKAR_LIPOPROTEIN"/>
    <property type="match status" value="1"/>
</dbReference>
<evidence type="ECO:0000256" key="2">
    <source>
        <dbReference type="ARBA" id="ARBA00022723"/>
    </source>
</evidence>
<dbReference type="EMBL" id="CAEZUL010000167">
    <property type="protein sequence ID" value="CAB4608360.1"/>
    <property type="molecule type" value="Genomic_DNA"/>
</dbReference>
<dbReference type="Gene3D" id="2.60.40.420">
    <property type="entry name" value="Cupredoxins - blue copper proteins"/>
    <property type="match status" value="1"/>
</dbReference>
<dbReference type="InterPro" id="IPR008972">
    <property type="entry name" value="Cupredoxin"/>
</dbReference>
<organism evidence="6">
    <name type="scientific">freshwater metagenome</name>
    <dbReference type="NCBI Taxonomy" id="449393"/>
    <lineage>
        <taxon>unclassified sequences</taxon>
        <taxon>metagenomes</taxon>
        <taxon>ecological metagenomes</taxon>
    </lineage>
</organism>
<dbReference type="AlphaFoldDB" id="A0A6J6H6J2"/>
<dbReference type="GO" id="GO:0009055">
    <property type="term" value="F:electron transfer activity"/>
    <property type="evidence" value="ECO:0007669"/>
    <property type="project" value="InterPro"/>
</dbReference>
<gene>
    <name evidence="6" type="ORF">UFOPK1808_01206</name>
</gene>
<feature type="domain" description="Blue (type 1) copper" evidence="5">
    <location>
        <begin position="63"/>
        <end position="125"/>
    </location>
</feature>
<dbReference type="InterPro" id="IPR000923">
    <property type="entry name" value="BlueCu_1"/>
</dbReference>
<sequence length="125" mass="12862">MKKQILTTSIAALFLASCGGSGTSAPTVTLPANATVITAVSGLRLDAKAYGPVPAGDVLLGYTNADSMRHTLIISKDDVKVPNFKLVVAQKGSTDSATVNLEKGVYTVLCDIPGHGNMNATLTVE</sequence>
<evidence type="ECO:0000256" key="4">
    <source>
        <dbReference type="ARBA" id="ARBA00023008"/>
    </source>
</evidence>
<evidence type="ECO:0000259" key="5">
    <source>
        <dbReference type="Pfam" id="PF00127"/>
    </source>
</evidence>